<name>A0A6A7A410_9PLEO</name>
<dbReference type="AlphaFoldDB" id="A0A6A7A410"/>
<dbReference type="OrthoDB" id="3681237at2759"/>
<reference evidence="1" key="1">
    <citation type="journal article" date="2020" name="Stud. Mycol.">
        <title>101 Dothideomycetes genomes: a test case for predicting lifestyles and emergence of pathogens.</title>
        <authorList>
            <person name="Haridas S."/>
            <person name="Albert R."/>
            <person name="Binder M."/>
            <person name="Bloem J."/>
            <person name="Labutti K."/>
            <person name="Salamov A."/>
            <person name="Andreopoulos B."/>
            <person name="Baker S."/>
            <person name="Barry K."/>
            <person name="Bills G."/>
            <person name="Bluhm B."/>
            <person name="Cannon C."/>
            <person name="Castanera R."/>
            <person name="Culley D."/>
            <person name="Daum C."/>
            <person name="Ezra D."/>
            <person name="Gonzalez J."/>
            <person name="Henrissat B."/>
            <person name="Kuo A."/>
            <person name="Liang C."/>
            <person name="Lipzen A."/>
            <person name="Lutzoni F."/>
            <person name="Magnuson J."/>
            <person name="Mondo S."/>
            <person name="Nolan M."/>
            <person name="Ohm R."/>
            <person name="Pangilinan J."/>
            <person name="Park H.-J."/>
            <person name="Ramirez L."/>
            <person name="Alfaro M."/>
            <person name="Sun H."/>
            <person name="Tritt A."/>
            <person name="Yoshinaga Y."/>
            <person name="Zwiers L.-H."/>
            <person name="Turgeon B."/>
            <person name="Goodwin S."/>
            <person name="Spatafora J."/>
            <person name="Crous P."/>
            <person name="Grigoriev I."/>
        </authorList>
    </citation>
    <scope>NUCLEOTIDE SEQUENCE</scope>
    <source>
        <strain evidence="1">CBS 113818</strain>
    </source>
</reference>
<organism evidence="1 2">
    <name type="scientific">Ophiobolus disseminans</name>
    <dbReference type="NCBI Taxonomy" id="1469910"/>
    <lineage>
        <taxon>Eukaryota</taxon>
        <taxon>Fungi</taxon>
        <taxon>Dikarya</taxon>
        <taxon>Ascomycota</taxon>
        <taxon>Pezizomycotina</taxon>
        <taxon>Dothideomycetes</taxon>
        <taxon>Pleosporomycetidae</taxon>
        <taxon>Pleosporales</taxon>
        <taxon>Pleosporineae</taxon>
        <taxon>Phaeosphaeriaceae</taxon>
        <taxon>Ophiobolus</taxon>
    </lineage>
</organism>
<gene>
    <name evidence="1" type="ORF">CC86DRAFT_438954</name>
</gene>
<dbReference type="Proteomes" id="UP000799424">
    <property type="component" value="Unassembled WGS sequence"/>
</dbReference>
<sequence>MYLFIVKNHIHDSLTPVNPASFGISRSRLPDQTWDALFWVQIFHTSNHLNGSGFALDEAARGVKHMLSKNEIPIWVTFAMQIHLDLGTVFGDDQTLAAPFREYQDTVRKRELQFGSNDRNVRTFLEARGTTKVGPL</sequence>
<protein>
    <submittedName>
        <fullName evidence="1">Uncharacterized protein</fullName>
    </submittedName>
</protein>
<proteinExistence type="predicted"/>
<evidence type="ECO:0000313" key="1">
    <source>
        <dbReference type="EMBL" id="KAF2828062.1"/>
    </source>
</evidence>
<dbReference type="EMBL" id="MU006223">
    <property type="protein sequence ID" value="KAF2828062.1"/>
    <property type="molecule type" value="Genomic_DNA"/>
</dbReference>
<evidence type="ECO:0000313" key="2">
    <source>
        <dbReference type="Proteomes" id="UP000799424"/>
    </source>
</evidence>
<accession>A0A6A7A410</accession>
<keyword evidence="2" id="KW-1185">Reference proteome</keyword>